<evidence type="ECO:0000256" key="3">
    <source>
        <dbReference type="ARBA" id="ARBA00022640"/>
    </source>
</evidence>
<dbReference type="EMBL" id="HBER01026732">
    <property type="protein sequence ID" value="CAD8538185.1"/>
    <property type="molecule type" value="Transcribed_RNA"/>
</dbReference>
<dbReference type="SUPFAM" id="SSF103511">
    <property type="entry name" value="Chlorophyll a-b binding protein"/>
    <property type="match status" value="1"/>
</dbReference>
<evidence type="ECO:0000256" key="2">
    <source>
        <dbReference type="ARBA" id="ARBA00022528"/>
    </source>
</evidence>
<dbReference type="InterPro" id="IPR022796">
    <property type="entry name" value="Chloroa_b-bind"/>
</dbReference>
<dbReference type="Gene3D" id="1.10.3460.10">
    <property type="entry name" value="Chlorophyll a/b binding protein domain"/>
    <property type="match status" value="1"/>
</dbReference>
<evidence type="ECO:0000313" key="4">
    <source>
        <dbReference type="EMBL" id="CAD8538185.1"/>
    </source>
</evidence>
<keyword evidence="2" id="KW-0150">Chloroplast</keyword>
<name>A0A7S0J1E7_9EUKA</name>
<organism evidence="4">
    <name type="scientific">Calcidiscus leptoporus</name>
    <dbReference type="NCBI Taxonomy" id="127549"/>
    <lineage>
        <taxon>Eukaryota</taxon>
        <taxon>Haptista</taxon>
        <taxon>Haptophyta</taxon>
        <taxon>Prymnesiophyceae</taxon>
        <taxon>Coccolithales</taxon>
        <taxon>Calcidiscaceae</taxon>
        <taxon>Calcidiscus</taxon>
    </lineage>
</organism>
<protein>
    <submittedName>
        <fullName evidence="4">Uncharacterized protein</fullName>
    </submittedName>
</protein>
<dbReference type="Pfam" id="PF00504">
    <property type="entry name" value="Chloroa_b-bind"/>
    <property type="match status" value="1"/>
</dbReference>
<comment type="subcellular location">
    <subcellularLocation>
        <location evidence="1">Plastid</location>
        <location evidence="1">Chloroplast</location>
    </subcellularLocation>
</comment>
<dbReference type="AlphaFoldDB" id="A0A7S0J1E7"/>
<dbReference type="GO" id="GO:0009507">
    <property type="term" value="C:chloroplast"/>
    <property type="evidence" value="ECO:0007669"/>
    <property type="project" value="UniProtKB-SubCell"/>
</dbReference>
<keyword evidence="3" id="KW-0934">Plastid</keyword>
<evidence type="ECO:0000256" key="1">
    <source>
        <dbReference type="ARBA" id="ARBA00004229"/>
    </source>
</evidence>
<gene>
    <name evidence="4" type="ORF">CLEP1334_LOCUS13467</name>
</gene>
<sequence length="184" mass="19511">MLALSVVGGWQPQGGAPIAPSRRVAMKLDEGRYMYGEPYAPAGMGREYINDPTARRPLSEYVGASEEMNLVAYFKGEAVEPWDPLDLCLLSKVSANNPDVAFLREAELKHGRIAMLAFVGIAITSGGAHIPGVAFEKATSVGWPDSLGAIAKSNPGIVAQAVATIGIIEGSSNTQRGPWWGKVD</sequence>
<proteinExistence type="predicted"/>
<accession>A0A7S0J1E7</accession>
<reference evidence="4" key="1">
    <citation type="submission" date="2021-01" db="EMBL/GenBank/DDBJ databases">
        <authorList>
            <person name="Corre E."/>
            <person name="Pelletier E."/>
            <person name="Niang G."/>
            <person name="Scheremetjew M."/>
            <person name="Finn R."/>
            <person name="Kale V."/>
            <person name="Holt S."/>
            <person name="Cochrane G."/>
            <person name="Meng A."/>
            <person name="Brown T."/>
            <person name="Cohen L."/>
        </authorList>
    </citation>
    <scope>NUCLEOTIDE SEQUENCE</scope>
    <source>
        <strain evidence="4">RCC1130</strain>
    </source>
</reference>